<proteinExistence type="inferred from homology"/>
<name>A0A7Y0Q4D4_9FIRM</name>
<gene>
    <name evidence="5" type="ORF">HIJ39_23205</name>
</gene>
<evidence type="ECO:0000256" key="2">
    <source>
        <dbReference type="ARBA" id="ARBA00023125"/>
    </source>
</evidence>
<evidence type="ECO:0000256" key="1">
    <source>
        <dbReference type="ARBA" id="ARBA00008857"/>
    </source>
</evidence>
<dbReference type="GO" id="GO:0003677">
    <property type="term" value="F:DNA binding"/>
    <property type="evidence" value="ECO:0007669"/>
    <property type="project" value="UniProtKB-UniRule"/>
</dbReference>
<dbReference type="RefSeq" id="WP_169103385.1">
    <property type="nucleotide sequence ID" value="NZ_JABBVZ010000309.1"/>
</dbReference>
<dbReference type="InterPro" id="IPR044068">
    <property type="entry name" value="CB"/>
</dbReference>
<dbReference type="GO" id="GO:0015074">
    <property type="term" value="P:DNA integration"/>
    <property type="evidence" value="ECO:0007669"/>
    <property type="project" value="InterPro"/>
</dbReference>
<keyword evidence="6" id="KW-1185">Reference proteome</keyword>
<accession>A0A7Y0Q4D4</accession>
<protein>
    <submittedName>
        <fullName evidence="5">Site-specific integrase</fullName>
    </submittedName>
</protein>
<dbReference type="AlphaFoldDB" id="A0A7Y0Q4D4"/>
<dbReference type="Pfam" id="PF02899">
    <property type="entry name" value="Phage_int_SAM_1"/>
    <property type="match status" value="1"/>
</dbReference>
<dbReference type="Proteomes" id="UP000533476">
    <property type="component" value="Unassembled WGS sequence"/>
</dbReference>
<dbReference type="InterPro" id="IPR010998">
    <property type="entry name" value="Integrase_recombinase_N"/>
</dbReference>
<organism evidence="5 6">
    <name type="scientific">Sulfobacillus harzensis</name>
    <dbReference type="NCBI Taxonomy" id="2729629"/>
    <lineage>
        <taxon>Bacteria</taxon>
        <taxon>Bacillati</taxon>
        <taxon>Bacillota</taxon>
        <taxon>Clostridia</taxon>
        <taxon>Eubacteriales</taxon>
        <taxon>Clostridiales Family XVII. Incertae Sedis</taxon>
        <taxon>Sulfobacillus</taxon>
    </lineage>
</organism>
<evidence type="ECO:0000259" key="4">
    <source>
        <dbReference type="PROSITE" id="PS51900"/>
    </source>
</evidence>
<comment type="similarity">
    <text evidence="1">Belongs to the 'phage' integrase family.</text>
</comment>
<dbReference type="InterPro" id="IPR011010">
    <property type="entry name" value="DNA_brk_join_enz"/>
</dbReference>
<feature type="domain" description="Core-binding (CB)" evidence="4">
    <location>
        <begin position="5"/>
        <end position="98"/>
    </location>
</feature>
<dbReference type="SUPFAM" id="SSF56349">
    <property type="entry name" value="DNA breaking-rejoining enzymes"/>
    <property type="match status" value="1"/>
</dbReference>
<comment type="caution">
    <text evidence="5">The sequence shown here is derived from an EMBL/GenBank/DDBJ whole genome shotgun (WGS) entry which is preliminary data.</text>
</comment>
<keyword evidence="2 3" id="KW-0238">DNA-binding</keyword>
<evidence type="ECO:0000313" key="5">
    <source>
        <dbReference type="EMBL" id="NMP25203.1"/>
    </source>
</evidence>
<feature type="non-terminal residue" evidence="5">
    <location>
        <position position="111"/>
    </location>
</feature>
<dbReference type="EMBL" id="JABBVZ010000309">
    <property type="protein sequence ID" value="NMP25203.1"/>
    <property type="molecule type" value="Genomic_DNA"/>
</dbReference>
<sequence>MVKPTDFAYRVSQCLATYLPGVRGLSPNTVLSYRDMFKLLIEFFTTQRATPPDKIRLQDLTRPTIEHFLDWLETDRHCHVSTRNVRLAAVHAFAQYLQREQPEFMHEAQQL</sequence>
<reference evidence="5 6" key="1">
    <citation type="submission" date="2020-04" db="EMBL/GenBank/DDBJ databases">
        <authorList>
            <person name="Zhang R."/>
            <person name="Schippers A."/>
        </authorList>
    </citation>
    <scope>NUCLEOTIDE SEQUENCE [LARGE SCALE GENOMIC DNA]</scope>
    <source>
        <strain evidence="5 6">DSM 109850</strain>
    </source>
</reference>
<dbReference type="InterPro" id="IPR004107">
    <property type="entry name" value="Integrase_SAM-like_N"/>
</dbReference>
<evidence type="ECO:0000256" key="3">
    <source>
        <dbReference type="PROSITE-ProRule" id="PRU01248"/>
    </source>
</evidence>
<dbReference type="Gene3D" id="1.10.150.130">
    <property type="match status" value="1"/>
</dbReference>
<dbReference type="PROSITE" id="PS51900">
    <property type="entry name" value="CB"/>
    <property type="match status" value="1"/>
</dbReference>
<evidence type="ECO:0000313" key="6">
    <source>
        <dbReference type="Proteomes" id="UP000533476"/>
    </source>
</evidence>